<organism evidence="11 12">
    <name type="scientific">Trichomonascus ciferrii</name>
    <dbReference type="NCBI Taxonomy" id="44093"/>
    <lineage>
        <taxon>Eukaryota</taxon>
        <taxon>Fungi</taxon>
        <taxon>Dikarya</taxon>
        <taxon>Ascomycota</taxon>
        <taxon>Saccharomycotina</taxon>
        <taxon>Dipodascomycetes</taxon>
        <taxon>Dipodascales</taxon>
        <taxon>Trichomonascaceae</taxon>
        <taxon>Trichomonascus</taxon>
        <taxon>Trichomonascus ciferrii complex</taxon>
    </lineage>
</organism>
<dbReference type="InterPro" id="IPR048684">
    <property type="entry name" value="COG4_C"/>
</dbReference>
<comment type="caution">
    <text evidence="11">The sequence shown here is derived from an EMBL/GenBank/DDBJ whole genome shotgun (WGS) entry which is preliminary data.</text>
</comment>
<evidence type="ECO:0000256" key="2">
    <source>
        <dbReference type="ARBA" id="ARBA00009215"/>
    </source>
</evidence>
<dbReference type="VEuPathDB" id="FungiDB:TRICI_001843"/>
<accession>A0A642V863</accession>
<feature type="compositionally biased region" description="Basic and acidic residues" evidence="9">
    <location>
        <begin position="345"/>
        <end position="356"/>
    </location>
</feature>
<dbReference type="Pfam" id="PF08318">
    <property type="entry name" value="COG4_m"/>
    <property type="match status" value="1"/>
</dbReference>
<protein>
    <recommendedName>
        <fullName evidence="3">Conserved oligomeric Golgi complex subunit 4</fullName>
    </recommendedName>
    <alternativeName>
        <fullName evidence="8">Component of oligomeric Golgi complex 4</fullName>
    </alternativeName>
</protein>
<evidence type="ECO:0000313" key="12">
    <source>
        <dbReference type="Proteomes" id="UP000761534"/>
    </source>
</evidence>
<dbReference type="GO" id="GO:0000139">
    <property type="term" value="C:Golgi membrane"/>
    <property type="evidence" value="ECO:0007669"/>
    <property type="project" value="UniProtKB-SubCell"/>
</dbReference>
<evidence type="ECO:0000313" key="11">
    <source>
        <dbReference type="EMBL" id="KAA8916028.1"/>
    </source>
</evidence>
<dbReference type="SMART" id="SM00762">
    <property type="entry name" value="Cog4"/>
    <property type="match status" value="1"/>
</dbReference>
<evidence type="ECO:0000256" key="8">
    <source>
        <dbReference type="ARBA" id="ARBA00031340"/>
    </source>
</evidence>
<dbReference type="OrthoDB" id="47059at2759"/>
<dbReference type="InterPro" id="IPR048682">
    <property type="entry name" value="COG4"/>
</dbReference>
<dbReference type="InterPro" id="IPR048680">
    <property type="entry name" value="COG4_N"/>
</dbReference>
<evidence type="ECO:0000256" key="1">
    <source>
        <dbReference type="ARBA" id="ARBA00004395"/>
    </source>
</evidence>
<comment type="subcellular location">
    <subcellularLocation>
        <location evidence="1">Golgi apparatus membrane</location>
        <topology evidence="1">Peripheral membrane protein</topology>
    </subcellularLocation>
</comment>
<dbReference type="PANTHER" id="PTHR24016">
    <property type="entry name" value="CONSERVED OLIGOMERIC GOLGI COMPLEX SUBUNIT 4"/>
    <property type="match status" value="1"/>
</dbReference>
<name>A0A642V863_9ASCO</name>
<keyword evidence="6" id="KW-0333">Golgi apparatus</keyword>
<dbReference type="Gene3D" id="1.20.58.1970">
    <property type="match status" value="1"/>
</dbReference>
<keyword evidence="7" id="KW-0472">Membrane</keyword>
<reference evidence="11" key="1">
    <citation type="journal article" date="2019" name="G3 (Bethesda)">
        <title>Genome Assemblies of Two Rare Opportunistic Yeast Pathogens: Diutina rugosa (syn. Candida rugosa) and Trichomonascus ciferrii (syn. Candida ciferrii).</title>
        <authorList>
            <person name="Mixao V."/>
            <person name="Saus E."/>
            <person name="Hansen A.P."/>
            <person name="Lass-Florl C."/>
            <person name="Gabaldon T."/>
        </authorList>
    </citation>
    <scope>NUCLEOTIDE SEQUENCE</scope>
    <source>
        <strain evidence="11">CBS 4856</strain>
    </source>
</reference>
<feature type="region of interest" description="Disordered" evidence="9">
    <location>
        <begin position="328"/>
        <end position="356"/>
    </location>
</feature>
<evidence type="ECO:0000256" key="4">
    <source>
        <dbReference type="ARBA" id="ARBA00022448"/>
    </source>
</evidence>
<evidence type="ECO:0000256" key="3">
    <source>
        <dbReference type="ARBA" id="ARBA00020975"/>
    </source>
</evidence>
<keyword evidence="12" id="KW-1185">Reference proteome</keyword>
<dbReference type="AlphaFoldDB" id="A0A642V863"/>
<evidence type="ECO:0000256" key="6">
    <source>
        <dbReference type="ARBA" id="ARBA00023034"/>
    </source>
</evidence>
<keyword evidence="5" id="KW-0653">Protein transport</keyword>
<dbReference type="Pfam" id="PF20662">
    <property type="entry name" value="COG4_C"/>
    <property type="match status" value="1"/>
</dbReference>
<dbReference type="PANTHER" id="PTHR24016:SF0">
    <property type="entry name" value="CONSERVED OLIGOMERIC GOLGI COMPLEX SUBUNIT 4"/>
    <property type="match status" value="1"/>
</dbReference>
<feature type="domain" description="COG4 transport protein middle alpha-helical bundle" evidence="10">
    <location>
        <begin position="168"/>
        <end position="513"/>
    </location>
</feature>
<evidence type="ECO:0000256" key="5">
    <source>
        <dbReference type="ARBA" id="ARBA00022927"/>
    </source>
</evidence>
<dbReference type="Pfam" id="PF20663">
    <property type="entry name" value="COG4_N"/>
    <property type="match status" value="1"/>
</dbReference>
<keyword evidence="4" id="KW-0813">Transport</keyword>
<sequence>MMEFERRLDNASSEGELREILVELKEADERVTERLDGYMNGARINQSHDMKRLELLRTQLSTSLASSAGKFTPMLSNAVQVSGRISSRVREIELEKHRVQEALDYVSDVISLKSSVLGIQDAMDSRDWERAAKYVNSAYQLPKDLIDGEFAKAMVPTSEIPDFPSETLEAAVQSLGELFLREFGKAADAKDMENVTRYFKLFPLIGREKQGLDVYAKFICGIITSQSRTLMQSRGSANNMFYAVATSRLFENIAAIVAQHAPIVERHYGKGRMGRVVSKIQNEADSQGGLIVDTYWDERNVDRLLSQIKSYAFTYLVSSFNTRMSLVSRTNSPDVGSGSGARSSTDSRRGDDDGGIDLKEVGNLVGEASVMLNRWTLYRNFIAVRWADFDEKEEHEHEQYNEGLVVPNILQESGFANKVSNRLSPAFESMATFVLRRSVEKAFQMDELPNLYQKFTTEAPLVSSAVDDVMFILATLVGQTIETGELQLIRHVFGNFRRIMESDYVGILQRKLRDEAPKQLSAVSQPQKPPPGSKTKLLAGLSGADEKRLRTYLVYLNSFSVTSSYIDRIFSSMEVEQNLPFETDAEVVRNTLSTLGSSVRNKCNELINDGIQVIFTTVLNVRLRGICNTMFRDADYMVDPQSTDDQNLSITFAAGWDDLMKEFSRLFSPDNFAKLVDKAASAVSRMLEKWVWSLEGKVNELGAIRLDRDISKIISRVSADGYRLREKFVRVAQLVMILGLDEEEEEEGVGWALKDEERQKARLIRVERKV</sequence>
<dbReference type="Proteomes" id="UP000761534">
    <property type="component" value="Unassembled WGS sequence"/>
</dbReference>
<dbReference type="InterPro" id="IPR013167">
    <property type="entry name" value="COG4_M"/>
</dbReference>
<evidence type="ECO:0000259" key="10">
    <source>
        <dbReference type="SMART" id="SM00762"/>
    </source>
</evidence>
<dbReference type="GO" id="GO:0015031">
    <property type="term" value="P:protein transport"/>
    <property type="evidence" value="ECO:0007669"/>
    <property type="project" value="UniProtKB-KW"/>
</dbReference>
<dbReference type="EMBL" id="SWFS01000128">
    <property type="protein sequence ID" value="KAA8916028.1"/>
    <property type="molecule type" value="Genomic_DNA"/>
</dbReference>
<evidence type="ECO:0000256" key="9">
    <source>
        <dbReference type="SAM" id="MobiDB-lite"/>
    </source>
</evidence>
<gene>
    <name evidence="11" type="ORF">TRICI_001843</name>
</gene>
<proteinExistence type="inferred from homology"/>
<evidence type="ECO:0000256" key="7">
    <source>
        <dbReference type="ARBA" id="ARBA00023136"/>
    </source>
</evidence>
<comment type="similarity">
    <text evidence="2">Belongs to the COG4 family.</text>
</comment>
<feature type="region of interest" description="Disordered" evidence="9">
    <location>
        <begin position="518"/>
        <end position="537"/>
    </location>
</feature>